<evidence type="ECO:0000256" key="5">
    <source>
        <dbReference type="ARBA" id="ARBA00022741"/>
    </source>
</evidence>
<organism evidence="13 14">
    <name type="scientific">Treponema bryantii</name>
    <dbReference type="NCBI Taxonomy" id="163"/>
    <lineage>
        <taxon>Bacteria</taxon>
        <taxon>Pseudomonadati</taxon>
        <taxon>Spirochaetota</taxon>
        <taxon>Spirochaetia</taxon>
        <taxon>Spirochaetales</taxon>
        <taxon>Treponemataceae</taxon>
        <taxon>Treponema</taxon>
    </lineage>
</organism>
<evidence type="ECO:0000256" key="6">
    <source>
        <dbReference type="ARBA" id="ARBA00022833"/>
    </source>
</evidence>
<dbReference type="OrthoDB" id="9815130at2"/>
<keyword evidence="5 10" id="KW-0547">Nucleotide-binding</keyword>
<evidence type="ECO:0000259" key="11">
    <source>
        <dbReference type="Pfam" id="PF01406"/>
    </source>
</evidence>
<dbReference type="InterPro" id="IPR009080">
    <property type="entry name" value="tRNAsynth_Ia_anticodon-bd"/>
</dbReference>
<evidence type="ECO:0000256" key="3">
    <source>
        <dbReference type="ARBA" id="ARBA00022598"/>
    </source>
</evidence>
<keyword evidence="4 10" id="KW-0479">Metal-binding</keyword>
<keyword evidence="9 10" id="KW-0030">Aminoacyl-tRNA synthetase</keyword>
<comment type="catalytic activity">
    <reaction evidence="10">
        <text>tRNA(Cys) + L-cysteine + ATP = L-cysteinyl-tRNA(Cys) + AMP + diphosphate</text>
        <dbReference type="Rhea" id="RHEA:17773"/>
        <dbReference type="Rhea" id="RHEA-COMP:9661"/>
        <dbReference type="Rhea" id="RHEA-COMP:9679"/>
        <dbReference type="ChEBI" id="CHEBI:30616"/>
        <dbReference type="ChEBI" id="CHEBI:33019"/>
        <dbReference type="ChEBI" id="CHEBI:35235"/>
        <dbReference type="ChEBI" id="CHEBI:78442"/>
        <dbReference type="ChEBI" id="CHEBI:78517"/>
        <dbReference type="ChEBI" id="CHEBI:456215"/>
        <dbReference type="EC" id="6.1.1.16"/>
    </reaction>
</comment>
<keyword evidence="10" id="KW-0963">Cytoplasm</keyword>
<dbReference type="AlphaFoldDB" id="A0A1I3L607"/>
<keyword evidence="14" id="KW-1185">Reference proteome</keyword>
<evidence type="ECO:0000313" key="13">
    <source>
        <dbReference type="EMBL" id="SFI80194.1"/>
    </source>
</evidence>
<feature type="binding site" evidence="10">
    <location>
        <position position="251"/>
    </location>
    <ligand>
        <name>Zn(2+)</name>
        <dbReference type="ChEBI" id="CHEBI:29105"/>
    </ligand>
</feature>
<dbReference type="GO" id="GO:0006423">
    <property type="term" value="P:cysteinyl-tRNA aminoacylation"/>
    <property type="evidence" value="ECO:0007669"/>
    <property type="project" value="UniProtKB-UniRule"/>
</dbReference>
<evidence type="ECO:0000256" key="8">
    <source>
        <dbReference type="ARBA" id="ARBA00022917"/>
    </source>
</evidence>
<dbReference type="InterPro" id="IPR014729">
    <property type="entry name" value="Rossmann-like_a/b/a_fold"/>
</dbReference>
<name>A0A1I3L607_9SPIR</name>
<dbReference type="PANTHER" id="PTHR10890">
    <property type="entry name" value="CYSTEINYL-TRNA SYNTHETASE"/>
    <property type="match status" value="1"/>
</dbReference>
<dbReference type="Proteomes" id="UP000182737">
    <property type="component" value="Unassembled WGS sequence"/>
</dbReference>
<dbReference type="GO" id="GO:0005829">
    <property type="term" value="C:cytosol"/>
    <property type="evidence" value="ECO:0007669"/>
    <property type="project" value="TreeGrafter"/>
</dbReference>
<keyword evidence="3 10" id="KW-0436">Ligase</keyword>
<accession>A0A1I3L607</accession>
<dbReference type="RefSeq" id="WP_074931738.1">
    <property type="nucleotide sequence ID" value="NZ_FORI01000006.1"/>
</dbReference>
<dbReference type="Gene3D" id="3.40.50.620">
    <property type="entry name" value="HUPs"/>
    <property type="match status" value="1"/>
</dbReference>
<dbReference type="EMBL" id="FORI01000006">
    <property type="protein sequence ID" value="SFI80194.1"/>
    <property type="molecule type" value="Genomic_DNA"/>
</dbReference>
<comment type="similarity">
    <text evidence="1 10">Belongs to the class-I aminoacyl-tRNA synthetase family.</text>
</comment>
<dbReference type="EC" id="6.1.1.16" evidence="10"/>
<dbReference type="InterPro" id="IPR032678">
    <property type="entry name" value="tRNA-synt_1_cat_dom"/>
</dbReference>
<feature type="binding site" evidence="10">
    <location>
        <position position="29"/>
    </location>
    <ligand>
        <name>Zn(2+)</name>
        <dbReference type="ChEBI" id="CHEBI:29105"/>
    </ligand>
</feature>
<dbReference type="NCBIfam" id="TIGR00435">
    <property type="entry name" value="cysS"/>
    <property type="match status" value="1"/>
</dbReference>
<dbReference type="SUPFAM" id="SSF47323">
    <property type="entry name" value="Anticodon-binding domain of a subclass of class I aminoacyl-tRNA synthetases"/>
    <property type="match status" value="1"/>
</dbReference>
<feature type="short sequence motif" description="'KMSKS' region" evidence="10">
    <location>
        <begin position="289"/>
        <end position="293"/>
    </location>
</feature>
<feature type="binding site" evidence="10">
    <location>
        <position position="255"/>
    </location>
    <ligand>
        <name>Zn(2+)</name>
        <dbReference type="ChEBI" id="CHEBI:29105"/>
    </ligand>
</feature>
<feature type="short sequence motif" description="'HIGH' region" evidence="10">
    <location>
        <begin position="31"/>
        <end position="41"/>
    </location>
</feature>
<dbReference type="GO" id="GO:0008270">
    <property type="term" value="F:zinc ion binding"/>
    <property type="evidence" value="ECO:0007669"/>
    <property type="project" value="UniProtKB-UniRule"/>
</dbReference>
<dbReference type="CDD" id="cd00672">
    <property type="entry name" value="CysRS_core"/>
    <property type="match status" value="1"/>
</dbReference>
<feature type="binding site" evidence="10">
    <location>
        <position position="226"/>
    </location>
    <ligand>
        <name>Zn(2+)</name>
        <dbReference type="ChEBI" id="CHEBI:29105"/>
    </ligand>
</feature>
<dbReference type="InterPro" id="IPR056411">
    <property type="entry name" value="CysS_C"/>
</dbReference>
<reference evidence="14" key="1">
    <citation type="submission" date="2016-10" db="EMBL/GenBank/DDBJ databases">
        <authorList>
            <person name="Varghese N."/>
            <person name="Submissions S."/>
        </authorList>
    </citation>
    <scope>NUCLEOTIDE SEQUENCE [LARGE SCALE GENOMIC DNA]</scope>
    <source>
        <strain evidence="14">XBD1002</strain>
    </source>
</reference>
<gene>
    <name evidence="10" type="primary">cysS</name>
    <name evidence="13" type="ORF">SAMN04487775_10667</name>
</gene>
<dbReference type="PRINTS" id="PR00983">
    <property type="entry name" value="TRNASYNTHCYS"/>
</dbReference>
<evidence type="ECO:0000256" key="1">
    <source>
        <dbReference type="ARBA" id="ARBA00005594"/>
    </source>
</evidence>
<evidence type="ECO:0000256" key="7">
    <source>
        <dbReference type="ARBA" id="ARBA00022840"/>
    </source>
</evidence>
<comment type="subcellular location">
    <subcellularLocation>
        <location evidence="10">Cytoplasm</location>
    </subcellularLocation>
</comment>
<sequence>MALRLYNTMGRKMEEFKPLVEGHAGFYGCGPTVYNYAHVGNLRAYVCWDILDKTLQFLGYDVKHVMNITDVGHLTGDNDEGEDKMKKSAAERHQSVLEVAQYYTDAFMKDIDALNIRHPDVICKATEHIDDMIELIKKIEAQGHTYMAGGNLYFDISTFPDYGKLANLNLDELKAGAGKRKVVVVDENKRNPGDFVLWFTKSKFEDQAMTWDSPWGRGYPGWHIECSAMSMKYLGKHFDIHTGGIDHVPVHHTNEIAQSEGSFDEAERAKGPWVDYWMHNEFLILEGGKMSKSSGHFITLQTSLPEDKGFSLKDKGFAPLDYRFFLLSGHYRKQLVFSLDALESAKNGRAALNARVAKLISKANSEEGLGLTRENFASVLAGIALDEESMNKFREGLENDLATPVAMAAMQKAAAAKGGMKASIALATLLKMDSVLSLDVIKNGFEALAEQIKFSGAAGAETAVDSHAGDPEAAEIDALVAERTAAKKAKDFARADEIRNQLTARGVIIIDTPNGPTWKRG</sequence>
<evidence type="ECO:0000256" key="2">
    <source>
        <dbReference type="ARBA" id="ARBA00011245"/>
    </source>
</evidence>
<keyword evidence="6 10" id="KW-0862">Zinc</keyword>
<dbReference type="SUPFAM" id="SSF52374">
    <property type="entry name" value="Nucleotidylyl transferase"/>
    <property type="match status" value="1"/>
</dbReference>
<proteinExistence type="inferred from homology"/>
<evidence type="ECO:0000259" key="12">
    <source>
        <dbReference type="Pfam" id="PF23493"/>
    </source>
</evidence>
<evidence type="ECO:0000256" key="10">
    <source>
        <dbReference type="HAMAP-Rule" id="MF_00041"/>
    </source>
</evidence>
<feature type="binding site" evidence="10">
    <location>
        <position position="292"/>
    </location>
    <ligand>
        <name>ATP</name>
        <dbReference type="ChEBI" id="CHEBI:30616"/>
    </ligand>
</feature>
<evidence type="ECO:0000256" key="4">
    <source>
        <dbReference type="ARBA" id="ARBA00022723"/>
    </source>
</evidence>
<keyword evidence="8 10" id="KW-0648">Protein biosynthesis</keyword>
<dbReference type="InterPro" id="IPR015803">
    <property type="entry name" value="Cys-tRNA-ligase"/>
</dbReference>
<dbReference type="InterPro" id="IPR024909">
    <property type="entry name" value="Cys-tRNA/MSH_ligase"/>
</dbReference>
<dbReference type="Pfam" id="PF01406">
    <property type="entry name" value="tRNA-synt_1e"/>
    <property type="match status" value="1"/>
</dbReference>
<feature type="domain" description="Cysteinyl-tRNA ligase anticodon binding" evidence="12">
    <location>
        <begin position="474"/>
        <end position="515"/>
    </location>
</feature>
<evidence type="ECO:0000256" key="9">
    <source>
        <dbReference type="ARBA" id="ARBA00023146"/>
    </source>
</evidence>
<comment type="cofactor">
    <cofactor evidence="10">
        <name>Zn(2+)</name>
        <dbReference type="ChEBI" id="CHEBI:29105"/>
    </cofactor>
    <text evidence="10">Binds 1 zinc ion per subunit.</text>
</comment>
<keyword evidence="7 10" id="KW-0067">ATP-binding</keyword>
<feature type="domain" description="tRNA synthetases class I catalytic" evidence="11">
    <location>
        <begin position="16"/>
        <end position="346"/>
    </location>
</feature>
<protein>
    <recommendedName>
        <fullName evidence="10">Cysteine--tRNA ligase</fullName>
        <ecNumber evidence="10">6.1.1.16</ecNumber>
    </recommendedName>
    <alternativeName>
        <fullName evidence="10">Cysteinyl-tRNA synthetase</fullName>
        <shortName evidence="10">CysRS</shortName>
    </alternativeName>
</protein>
<comment type="subunit">
    <text evidence="2 10">Monomer.</text>
</comment>
<dbReference type="GO" id="GO:0004817">
    <property type="term" value="F:cysteine-tRNA ligase activity"/>
    <property type="evidence" value="ECO:0007669"/>
    <property type="project" value="UniProtKB-UniRule"/>
</dbReference>
<dbReference type="Gene3D" id="1.20.120.1910">
    <property type="entry name" value="Cysteine-tRNA ligase, C-terminal anti-codon recognition domain"/>
    <property type="match status" value="1"/>
</dbReference>
<dbReference type="GO" id="GO:0005524">
    <property type="term" value="F:ATP binding"/>
    <property type="evidence" value="ECO:0007669"/>
    <property type="project" value="UniProtKB-UniRule"/>
</dbReference>
<dbReference type="PANTHER" id="PTHR10890:SF3">
    <property type="entry name" value="CYSTEINE--TRNA LIGASE, CYTOPLASMIC"/>
    <property type="match status" value="1"/>
</dbReference>
<dbReference type="HAMAP" id="MF_00041">
    <property type="entry name" value="Cys_tRNA_synth"/>
    <property type="match status" value="1"/>
</dbReference>
<evidence type="ECO:0000313" key="14">
    <source>
        <dbReference type="Proteomes" id="UP000182737"/>
    </source>
</evidence>
<dbReference type="Pfam" id="PF23493">
    <property type="entry name" value="CysS_C"/>
    <property type="match status" value="1"/>
</dbReference>